<comment type="caution">
    <text evidence="2">The sequence shown here is derived from an EMBL/GenBank/DDBJ whole genome shotgun (WGS) entry which is preliminary data.</text>
</comment>
<dbReference type="AlphaFoldDB" id="A0AAV6XD08"/>
<organism evidence="2 3">
    <name type="scientific">Buddleja alternifolia</name>
    <dbReference type="NCBI Taxonomy" id="168488"/>
    <lineage>
        <taxon>Eukaryota</taxon>
        <taxon>Viridiplantae</taxon>
        <taxon>Streptophyta</taxon>
        <taxon>Embryophyta</taxon>
        <taxon>Tracheophyta</taxon>
        <taxon>Spermatophyta</taxon>
        <taxon>Magnoliopsida</taxon>
        <taxon>eudicotyledons</taxon>
        <taxon>Gunneridae</taxon>
        <taxon>Pentapetalae</taxon>
        <taxon>asterids</taxon>
        <taxon>lamiids</taxon>
        <taxon>Lamiales</taxon>
        <taxon>Scrophulariaceae</taxon>
        <taxon>Buddlejeae</taxon>
        <taxon>Buddleja</taxon>
    </lineage>
</organism>
<sequence>MAEGLCSMDMRKEMDNLKGQFSASLLRNDKIFSDGQGIRTLGTRISTPYGKIKSGIPKFNGNSEDLRGWLFRSEQFFDVDETPMEAKVRLATVRMEGKTLQWHQVYTKSKLTRELRMWEKYIRVLQDRFGSLLYEDPMSELMNLTQTSLVKEYLERFDELLNNEDLT</sequence>
<dbReference type="InterPro" id="IPR005162">
    <property type="entry name" value="Retrotrans_gag_dom"/>
</dbReference>
<evidence type="ECO:0000313" key="3">
    <source>
        <dbReference type="Proteomes" id="UP000826271"/>
    </source>
</evidence>
<evidence type="ECO:0000259" key="1">
    <source>
        <dbReference type="Pfam" id="PF03732"/>
    </source>
</evidence>
<accession>A0AAV6XD08</accession>
<reference evidence="2" key="1">
    <citation type="submission" date="2019-10" db="EMBL/GenBank/DDBJ databases">
        <authorList>
            <person name="Zhang R."/>
            <person name="Pan Y."/>
            <person name="Wang J."/>
            <person name="Ma R."/>
            <person name="Yu S."/>
        </authorList>
    </citation>
    <scope>NUCLEOTIDE SEQUENCE</scope>
    <source>
        <strain evidence="2">LA-IB0</strain>
        <tissue evidence="2">Leaf</tissue>
    </source>
</reference>
<feature type="domain" description="Retrotransposon gag" evidence="1">
    <location>
        <begin position="89"/>
        <end position="163"/>
    </location>
</feature>
<dbReference type="EMBL" id="WHWC01000006">
    <property type="protein sequence ID" value="KAG8380804.1"/>
    <property type="molecule type" value="Genomic_DNA"/>
</dbReference>
<dbReference type="Pfam" id="PF03732">
    <property type="entry name" value="Retrotrans_gag"/>
    <property type="match status" value="1"/>
</dbReference>
<name>A0AAV6XD08_9LAMI</name>
<dbReference type="Proteomes" id="UP000826271">
    <property type="component" value="Unassembled WGS sequence"/>
</dbReference>
<proteinExistence type="predicted"/>
<gene>
    <name evidence="2" type="ORF">BUALT_Bualt06G0054600</name>
</gene>
<keyword evidence="3" id="KW-1185">Reference proteome</keyword>
<protein>
    <recommendedName>
        <fullName evidence="1">Retrotransposon gag domain-containing protein</fullName>
    </recommendedName>
</protein>
<evidence type="ECO:0000313" key="2">
    <source>
        <dbReference type="EMBL" id="KAG8380804.1"/>
    </source>
</evidence>